<evidence type="ECO:0000313" key="1">
    <source>
        <dbReference type="EMBL" id="CAJ2655665.1"/>
    </source>
</evidence>
<sequence length="1439" mass="165704">MANHNYFIHDVFLSFRGGTRYSFTDHLYHSLLRRGINVFRDDRKLKIGEEIGPSLLQAIEASRISIVVLCKDYASSSWCLDELVKIVDCYENNGKSVFVIFYKVEPSDVRHQRNSYEIAMIEHQNRFGSESEKVKAWRAALNRVCALSGLHYKDDIYESEFIDKIVRDISAKLPPMPLQIKHLVGLNSRFEQVKSLIDIDSNDSVCMLGIFGGGGIGKTTFAMDIYNKIRHQFEAASFLANVREKSKERTRGLEDLQKTLLYEMGEETQTMFGSTFRGSSEIKHRLAQRKVLLILDDVDSVKQLESLAGGHDWFGPGSRIIVTTRDKDVLQKHDDKIKTYKLEELNHQESIELFCWYAFNMSRPKENFAKISSHAISHAKGIPLVLRVIGSNLKGKTLEEWEIELQKYKKVPDAEIQGVLEISYKCLSDLDRKIFLDIACFFKGERWDYVKRILDACDFFPVIRVFVSKCLITVDENDCLEMHDLIQDMGREIVRKESTSNPGERSRLWSHKDVLNVLKGNLGSTKVEGIMLDPPKQEKVDHWAYNAFQKMKNLRILIVRNTLFSSGPSYLPNSLRLLDWKFFPSKNFPANFYPHKIVDFKLPHSSIILKNPFQNFEDLTFINLSHSQSIAQIPDLSGANNLRVFTLDKCRKLVRFDISVGFMPNLVYLSASGCTELKSFVPKMYLPSLQVLSFNHCERFEHFPHVTKKMDKPLKIYMINTAIKEFPKSIGNLTGLDYIDMSICKGLKDLSSSFLLLPKLVTLKIDGCSRLGESFQRFKERHSVANNYPNLEALHFSEANLSNEDVNAIIETFPKLKDLKVSHNGFVTLPNCIRRSMHLKSLDVSFCTNLIEVPELPLSIQKIDARHCQSLSLEASSVLWSKVSQEVQRIQVIMPMPKRDIPEWFDCVCTQEVPLLWARRKFPVVALALVFEEVKNTDDVSKFVDAIKLLNGVKGWHTVSLHLFIDGQEICSKNCHYFNVGGNHVLLCDLRVLFSDEEWQDIDASLGDDWKAIQVQYNSDLILNKWGVHVYKQETSMDDIQFIPPKCNSFSYMSSSCLVPKGSPEQKMKHILESFNPRDMFNEWLPLLESEEVEVRSLKVLLRSFRNAKAEIIGETSSSTYGASLKQDNEDSVEDVVQVLDIIKENLSEHFADSSPEDLQIAIGVVERILRARVELIKENSMTTGMPIILEYTDTSGATNRRFWGTVEIKLGDPFYKPLLKWQSQLSWGLGTSDLRIIIVELKCQPADEEEISSSRLEESLEEGNYNPELEELMKMIEQDAIRFNKSYGKMKASIVQADESFSDNYLWEALLLKRLFSLGKLTMFGSVIKFMITPYGKMRVEDDPFRILRTCFWGLSLVLVVLIKWSFYFFVCVFLVLLLLIIWSFDRFVRVCLYFHRLPIIRKLLVWGWGLPKQIFLSCKKLYRGIDKIIKRIKVKEL</sequence>
<protein>
    <submittedName>
        <fullName evidence="1">Uncharacterized protein</fullName>
    </submittedName>
</protein>
<dbReference type="Proteomes" id="UP001177021">
    <property type="component" value="Unassembled WGS sequence"/>
</dbReference>
<proteinExistence type="predicted"/>
<keyword evidence="2" id="KW-1185">Reference proteome</keyword>
<evidence type="ECO:0000313" key="2">
    <source>
        <dbReference type="Proteomes" id="UP001177021"/>
    </source>
</evidence>
<organism evidence="1 2">
    <name type="scientific">Trifolium pratense</name>
    <name type="common">Red clover</name>
    <dbReference type="NCBI Taxonomy" id="57577"/>
    <lineage>
        <taxon>Eukaryota</taxon>
        <taxon>Viridiplantae</taxon>
        <taxon>Streptophyta</taxon>
        <taxon>Embryophyta</taxon>
        <taxon>Tracheophyta</taxon>
        <taxon>Spermatophyta</taxon>
        <taxon>Magnoliopsida</taxon>
        <taxon>eudicotyledons</taxon>
        <taxon>Gunneridae</taxon>
        <taxon>Pentapetalae</taxon>
        <taxon>rosids</taxon>
        <taxon>fabids</taxon>
        <taxon>Fabales</taxon>
        <taxon>Fabaceae</taxon>
        <taxon>Papilionoideae</taxon>
        <taxon>50 kb inversion clade</taxon>
        <taxon>NPAAA clade</taxon>
        <taxon>Hologalegina</taxon>
        <taxon>IRL clade</taxon>
        <taxon>Trifolieae</taxon>
        <taxon>Trifolium</taxon>
    </lineage>
</organism>
<accession>A0ACB0KEE9</accession>
<reference evidence="1" key="1">
    <citation type="submission" date="2023-10" db="EMBL/GenBank/DDBJ databases">
        <authorList>
            <person name="Rodriguez Cubillos JULIANA M."/>
            <person name="De Vega J."/>
        </authorList>
    </citation>
    <scope>NUCLEOTIDE SEQUENCE</scope>
</reference>
<name>A0ACB0KEE9_TRIPR</name>
<dbReference type="EMBL" id="CASHSV030000206">
    <property type="protein sequence ID" value="CAJ2655665.1"/>
    <property type="molecule type" value="Genomic_DNA"/>
</dbReference>
<comment type="caution">
    <text evidence="1">The sequence shown here is derived from an EMBL/GenBank/DDBJ whole genome shotgun (WGS) entry which is preliminary data.</text>
</comment>
<gene>
    <name evidence="1" type="ORF">MILVUS5_LOCUS22567</name>
</gene>